<name>A0A930DQ24_9FIRM</name>
<sequence length="71" mass="8169">MLQKVVEYAKQLFRMRVPKSVIEETSRIFEVLPETAGQLSDATIPLEKRMSIIDSIFPTEVRDTLKVLCND</sequence>
<feature type="non-terminal residue" evidence="1">
    <location>
        <position position="71"/>
    </location>
</feature>
<gene>
    <name evidence="1" type="ORF">HXM93_05895</name>
</gene>
<proteinExistence type="predicted"/>
<evidence type="ECO:0000313" key="2">
    <source>
        <dbReference type="Proteomes" id="UP000709351"/>
    </source>
</evidence>
<comment type="caution">
    <text evidence="1">The sequence shown here is derived from an EMBL/GenBank/DDBJ whole genome shotgun (WGS) entry which is preliminary data.</text>
</comment>
<reference evidence="1" key="1">
    <citation type="submission" date="2020-04" db="EMBL/GenBank/DDBJ databases">
        <title>Deep metagenomics examines the oral microbiome during advanced dental caries in children, revealing novel taxa and co-occurrences with host molecules.</title>
        <authorList>
            <person name="Baker J.L."/>
            <person name="Morton J.T."/>
            <person name="Dinis M."/>
            <person name="Alvarez R."/>
            <person name="Tran N.C."/>
            <person name="Knight R."/>
            <person name="Edlund A."/>
        </authorList>
    </citation>
    <scope>NUCLEOTIDE SEQUENCE</scope>
    <source>
        <strain evidence="1">JCVI_24_bin.2</strain>
    </source>
</reference>
<organism evidence="1 2">
    <name type="scientific">Oribacterium parvum</name>
    <dbReference type="NCBI Taxonomy" id="1501329"/>
    <lineage>
        <taxon>Bacteria</taxon>
        <taxon>Bacillati</taxon>
        <taxon>Bacillota</taxon>
        <taxon>Clostridia</taxon>
        <taxon>Lachnospirales</taxon>
        <taxon>Lachnospiraceae</taxon>
        <taxon>Oribacterium</taxon>
    </lineage>
</organism>
<dbReference type="Proteomes" id="UP000709351">
    <property type="component" value="Unassembled WGS sequence"/>
</dbReference>
<dbReference type="AlphaFoldDB" id="A0A930DQ24"/>
<dbReference type="EMBL" id="JABZRD010000346">
    <property type="protein sequence ID" value="MBF1284046.1"/>
    <property type="molecule type" value="Genomic_DNA"/>
</dbReference>
<protein>
    <submittedName>
        <fullName evidence="1">F0F1 ATP synthase subunit alpha</fullName>
    </submittedName>
</protein>
<accession>A0A930DQ24</accession>
<evidence type="ECO:0000313" key="1">
    <source>
        <dbReference type="EMBL" id="MBF1284046.1"/>
    </source>
</evidence>